<proteinExistence type="predicted"/>
<dbReference type="Proteomes" id="UP000724058">
    <property type="component" value="Unassembled WGS sequence"/>
</dbReference>
<accession>A0AAP7ASF0</accession>
<dbReference type="AlphaFoldDB" id="A0AAP7ASF0"/>
<organism evidence="1 2">
    <name type="scientific">Dorea longicatena</name>
    <dbReference type="NCBI Taxonomy" id="88431"/>
    <lineage>
        <taxon>Bacteria</taxon>
        <taxon>Bacillati</taxon>
        <taxon>Bacillota</taxon>
        <taxon>Clostridia</taxon>
        <taxon>Lachnospirales</taxon>
        <taxon>Lachnospiraceae</taxon>
        <taxon>Dorea</taxon>
    </lineage>
</organism>
<evidence type="ECO:0000313" key="1">
    <source>
        <dbReference type="EMBL" id="NSE57651.1"/>
    </source>
</evidence>
<reference evidence="1" key="1">
    <citation type="journal article" date="2020" name="Cell Host Microbe">
        <title>Functional and Genomic Variation between Human-Derived Isolates of Lachnospiraceae Reveals Inter- and Intra-Species Diversity.</title>
        <authorList>
            <person name="Sorbara M.T."/>
            <person name="Littmann E.R."/>
            <person name="Fontana E."/>
            <person name="Moody T.U."/>
            <person name="Kohout C.E."/>
            <person name="Gjonbalaj M."/>
            <person name="Eaton V."/>
            <person name="Seok R."/>
            <person name="Leiner I.M."/>
            <person name="Pamer E.G."/>
        </authorList>
    </citation>
    <scope>NUCLEOTIDE SEQUENCE</scope>
    <source>
        <strain evidence="1">MSK.10.16</strain>
    </source>
</reference>
<dbReference type="EMBL" id="JAAIOD010000005">
    <property type="protein sequence ID" value="NSE57651.1"/>
    <property type="molecule type" value="Genomic_DNA"/>
</dbReference>
<name>A0AAP7ASF0_9FIRM</name>
<dbReference type="Pfam" id="PF18742">
    <property type="entry name" value="DpnII-MboI"/>
    <property type="match status" value="1"/>
</dbReference>
<comment type="caution">
    <text evidence="1">The sequence shown here is derived from an EMBL/GenBank/DDBJ whole genome shotgun (WGS) entry which is preliminary data.</text>
</comment>
<evidence type="ECO:0000313" key="2">
    <source>
        <dbReference type="Proteomes" id="UP000724058"/>
    </source>
</evidence>
<gene>
    <name evidence="1" type="ORF">G4332_05870</name>
</gene>
<reference evidence="1" key="2">
    <citation type="submission" date="2020-02" db="EMBL/GenBank/DDBJ databases">
        <authorList>
            <person name="Littmann E."/>
            <person name="Sorbara M."/>
        </authorList>
    </citation>
    <scope>NUCLEOTIDE SEQUENCE</scope>
    <source>
        <strain evidence="1">MSK.10.16</strain>
    </source>
</reference>
<sequence>MHFSRFAKSLESRHDSRETIKIKDEYDVQDLLEGVLWLFVDDVRPEVCTPMYAGGNSRIDFYLPEYNMYIETKMTRKGLKDKKIGEELLVDIGRYKDSCDTLICFIYDADNQLSNPHGLIKDLEAMSQNDLKVKVYINPLL</sequence>
<protein>
    <submittedName>
        <fullName evidence="1">Uncharacterized protein</fullName>
    </submittedName>
</protein>